<reference evidence="2" key="1">
    <citation type="submission" date="2022-09" db="EMBL/GenBank/DDBJ databases">
        <title>Intensive care unit water sources are persistently colonized with multi-drug resistant bacteria and are the site of extensive horizontal gene transfer of antibiotic resistance genes.</title>
        <authorList>
            <person name="Diorio-Toth L."/>
        </authorList>
    </citation>
    <scope>NUCLEOTIDE SEQUENCE</scope>
    <source>
        <strain evidence="2">GD03918</strain>
    </source>
</reference>
<dbReference type="AlphaFoldDB" id="A0AAJ1NTH7"/>
<evidence type="ECO:0000256" key="1">
    <source>
        <dbReference type="SAM" id="MobiDB-lite"/>
    </source>
</evidence>
<feature type="compositionally biased region" description="Pro residues" evidence="1">
    <location>
        <begin position="113"/>
        <end position="129"/>
    </location>
</feature>
<protein>
    <submittedName>
        <fullName evidence="2">Uncharacterized protein</fullName>
    </submittedName>
</protein>
<proteinExistence type="predicted"/>
<dbReference type="EMBL" id="JAOCBF010000048">
    <property type="protein sequence ID" value="MDH0966178.1"/>
    <property type="molecule type" value="Genomic_DNA"/>
</dbReference>
<dbReference type="Proteomes" id="UP001159937">
    <property type="component" value="Unassembled WGS sequence"/>
</dbReference>
<name>A0AAJ1NTH7_9ENTR</name>
<evidence type="ECO:0000313" key="3">
    <source>
        <dbReference type="Proteomes" id="UP001159937"/>
    </source>
</evidence>
<evidence type="ECO:0000313" key="2">
    <source>
        <dbReference type="EMBL" id="MDH0966178.1"/>
    </source>
</evidence>
<dbReference type="RefSeq" id="WP_279944768.1">
    <property type="nucleotide sequence ID" value="NZ_JAOCBF010000048.1"/>
</dbReference>
<organism evidence="2 3">
    <name type="scientific">Klebsiella michiganensis</name>
    <dbReference type="NCBI Taxonomy" id="1134687"/>
    <lineage>
        <taxon>Bacteria</taxon>
        <taxon>Pseudomonadati</taxon>
        <taxon>Pseudomonadota</taxon>
        <taxon>Gammaproteobacteria</taxon>
        <taxon>Enterobacterales</taxon>
        <taxon>Enterobacteriaceae</taxon>
        <taxon>Klebsiella/Raoultella group</taxon>
        <taxon>Klebsiella</taxon>
    </lineage>
</organism>
<feature type="region of interest" description="Disordered" evidence="1">
    <location>
        <begin position="97"/>
        <end position="129"/>
    </location>
</feature>
<gene>
    <name evidence="2" type="ORF">N5C89_25410</name>
</gene>
<sequence length="262" mass="29658">MIGNDDARFLEGLRYGQALLNEGRSRLHKSVPGALVAEVLRHIENSMAGTSQYELERMLLGSDHAGAEWRAYVAHRHRSVTEKRLWRTWYGRHGKKDTIPPRPVEDAFGIQAPPLPPTEAAPPMPPPSEPNRPLMKALPHDGRAMSFGLLREIVKRWSAILIQKALEDAARINDEQNRGRQLVRALLRHEMVLMPLWSQINAWEAFCEVLSSGESFALLDAAKQSFFSALEAIEQREHTRLMASYAALRKRYPELEIGLGQT</sequence>
<accession>A0AAJ1NTH7</accession>
<comment type="caution">
    <text evidence="2">The sequence shown here is derived from an EMBL/GenBank/DDBJ whole genome shotgun (WGS) entry which is preliminary data.</text>
</comment>